<evidence type="ECO:0000313" key="6">
    <source>
        <dbReference type="Proteomes" id="UP001152561"/>
    </source>
</evidence>
<gene>
    <name evidence="5" type="ORF">K7X08_004007</name>
</gene>
<name>A0A9Q1RJP9_9SOLA</name>
<feature type="domain" description="Non-haem dioxygenase N-terminal" evidence="4">
    <location>
        <begin position="55"/>
        <end position="159"/>
    </location>
</feature>
<keyword evidence="3" id="KW-0408">Iron</keyword>
<dbReference type="Pfam" id="PF14226">
    <property type="entry name" value="DIOX_N"/>
    <property type="match status" value="1"/>
</dbReference>
<dbReference type="GO" id="GO:0031418">
    <property type="term" value="F:L-ascorbic acid binding"/>
    <property type="evidence" value="ECO:0007669"/>
    <property type="project" value="UniProtKB-KW"/>
</dbReference>
<reference evidence="6" key="1">
    <citation type="journal article" date="2023" name="Proc. Natl. Acad. Sci. U.S.A.">
        <title>Genomic and structural basis for evolution of tropane alkaloid biosynthesis.</title>
        <authorList>
            <person name="Wanga Y.-J."/>
            <person name="Taina T."/>
            <person name="Yua J.-Y."/>
            <person name="Lia J."/>
            <person name="Xua B."/>
            <person name="Chenc J."/>
            <person name="D'Auriad J.C."/>
            <person name="Huanga J.-P."/>
            <person name="Huanga S.-X."/>
        </authorList>
    </citation>
    <scope>NUCLEOTIDE SEQUENCE [LARGE SCALE GENOMIC DNA]</scope>
    <source>
        <strain evidence="6">cv. KIB-2019</strain>
    </source>
</reference>
<dbReference type="Gene3D" id="2.60.120.330">
    <property type="entry name" value="B-lactam Antibiotic, Isopenicillin N Synthase, Chain"/>
    <property type="match status" value="1"/>
</dbReference>
<dbReference type="SUPFAM" id="SSF51197">
    <property type="entry name" value="Clavaminate synthase-like"/>
    <property type="match status" value="1"/>
</dbReference>
<dbReference type="EMBL" id="JAJAGQ010000006">
    <property type="protein sequence ID" value="KAJ8559949.1"/>
    <property type="molecule type" value="Genomic_DNA"/>
</dbReference>
<keyword evidence="6" id="KW-1185">Reference proteome</keyword>
<evidence type="ECO:0000256" key="1">
    <source>
        <dbReference type="ARBA" id="ARBA00022723"/>
    </source>
</evidence>
<proteinExistence type="predicted"/>
<protein>
    <recommendedName>
        <fullName evidence="4">Non-haem dioxygenase N-terminal domain-containing protein</fullName>
    </recommendedName>
</protein>
<sequence>MISKEDQEYEMINKNKSLIFDGSLMKNESNIPSQFIWPDHEKPNCASATRELLQVPLIDLSGLLPNDPNVIKKATSLVNEACSKHGFFLVINHGVDTNLIKNAHVYMDKFFELSLCEKQKAQRKIGEHCGYASSFTGRFSSKLPWKETLSFQYSAEEGSSHIVEDYFQRTMGENFSHLGKVYQDYCHEHSFSTDHGTFGVEPWCYQEPLQRILPRK</sequence>
<evidence type="ECO:0000313" key="5">
    <source>
        <dbReference type="EMBL" id="KAJ8559949.1"/>
    </source>
</evidence>
<evidence type="ECO:0000259" key="4">
    <source>
        <dbReference type="Pfam" id="PF14226"/>
    </source>
</evidence>
<dbReference type="InterPro" id="IPR027443">
    <property type="entry name" value="IPNS-like_sf"/>
</dbReference>
<evidence type="ECO:0000256" key="3">
    <source>
        <dbReference type="ARBA" id="ARBA00023004"/>
    </source>
</evidence>
<comment type="caution">
    <text evidence="5">The sequence shown here is derived from an EMBL/GenBank/DDBJ whole genome shotgun (WGS) entry which is preliminary data.</text>
</comment>
<dbReference type="InterPro" id="IPR026992">
    <property type="entry name" value="DIOX_N"/>
</dbReference>
<organism evidence="5 6">
    <name type="scientific">Anisodus acutangulus</name>
    <dbReference type="NCBI Taxonomy" id="402998"/>
    <lineage>
        <taxon>Eukaryota</taxon>
        <taxon>Viridiplantae</taxon>
        <taxon>Streptophyta</taxon>
        <taxon>Embryophyta</taxon>
        <taxon>Tracheophyta</taxon>
        <taxon>Spermatophyta</taxon>
        <taxon>Magnoliopsida</taxon>
        <taxon>eudicotyledons</taxon>
        <taxon>Gunneridae</taxon>
        <taxon>Pentapetalae</taxon>
        <taxon>asterids</taxon>
        <taxon>lamiids</taxon>
        <taxon>Solanales</taxon>
        <taxon>Solanaceae</taxon>
        <taxon>Solanoideae</taxon>
        <taxon>Hyoscyameae</taxon>
        <taxon>Anisodus</taxon>
    </lineage>
</organism>
<dbReference type="OrthoDB" id="1923033at2759"/>
<dbReference type="PANTHER" id="PTHR47990">
    <property type="entry name" value="2-OXOGLUTARATE (2OG) AND FE(II)-DEPENDENT OXYGENASE SUPERFAMILY PROTEIN-RELATED"/>
    <property type="match status" value="1"/>
</dbReference>
<keyword evidence="1" id="KW-0479">Metal-binding</keyword>
<evidence type="ECO:0000256" key="2">
    <source>
        <dbReference type="ARBA" id="ARBA00022896"/>
    </source>
</evidence>
<dbReference type="AlphaFoldDB" id="A0A9Q1RJP9"/>
<dbReference type="GO" id="GO:0046872">
    <property type="term" value="F:metal ion binding"/>
    <property type="evidence" value="ECO:0007669"/>
    <property type="project" value="UniProtKB-KW"/>
</dbReference>
<accession>A0A9Q1RJP9</accession>
<dbReference type="GO" id="GO:0016706">
    <property type="term" value="F:2-oxoglutarate-dependent dioxygenase activity"/>
    <property type="evidence" value="ECO:0007669"/>
    <property type="project" value="UniProtKB-ARBA"/>
</dbReference>
<dbReference type="InterPro" id="IPR050231">
    <property type="entry name" value="Iron_ascorbate_oxido_reductase"/>
</dbReference>
<keyword evidence="2" id="KW-0847">Vitamin C</keyword>
<dbReference type="Proteomes" id="UP001152561">
    <property type="component" value="Unassembled WGS sequence"/>
</dbReference>